<keyword evidence="7" id="KW-1185">Reference proteome</keyword>
<keyword evidence="6" id="KW-0808">Transferase</keyword>
<proteinExistence type="inferred from homology"/>
<dbReference type="PANTHER" id="PTHR45832:SF22">
    <property type="entry name" value="SERINE_THREONINE-PROTEIN KINASE SAMKA-RELATED"/>
    <property type="match status" value="1"/>
</dbReference>
<dbReference type="EC" id="2.7.11.1" evidence="2"/>
<keyword evidence="6" id="KW-0418">Kinase</keyword>
<dbReference type="GO" id="GO:0004674">
    <property type="term" value="F:protein serine/threonine kinase activity"/>
    <property type="evidence" value="ECO:0007669"/>
    <property type="project" value="UniProtKB-EC"/>
</dbReference>
<evidence type="ECO:0000259" key="5">
    <source>
        <dbReference type="PROSITE" id="PS50011"/>
    </source>
</evidence>
<feature type="non-terminal residue" evidence="6">
    <location>
        <position position="52"/>
    </location>
</feature>
<dbReference type="PROSITE" id="PS50011">
    <property type="entry name" value="PROTEIN_KINASE_DOM"/>
    <property type="match status" value="1"/>
</dbReference>
<name>A0A7K6F3H3_9CORV</name>
<feature type="non-terminal residue" evidence="6">
    <location>
        <position position="1"/>
    </location>
</feature>
<keyword evidence="3" id="KW-0547">Nucleotide-binding</keyword>
<protein>
    <recommendedName>
        <fullName evidence="2">non-specific serine/threonine protein kinase</fullName>
        <ecNumber evidence="2">2.7.11.1</ecNumber>
    </recommendedName>
</protein>
<dbReference type="SUPFAM" id="SSF56112">
    <property type="entry name" value="Protein kinase-like (PK-like)"/>
    <property type="match status" value="1"/>
</dbReference>
<evidence type="ECO:0000256" key="3">
    <source>
        <dbReference type="ARBA" id="ARBA00022741"/>
    </source>
</evidence>
<dbReference type="Gene3D" id="3.30.200.20">
    <property type="entry name" value="Phosphorylase Kinase, domain 1"/>
    <property type="match status" value="1"/>
</dbReference>
<accession>A0A7K6F3H3</accession>
<dbReference type="AlphaFoldDB" id="A0A7K6F3H3"/>
<evidence type="ECO:0000256" key="2">
    <source>
        <dbReference type="ARBA" id="ARBA00012513"/>
    </source>
</evidence>
<dbReference type="PANTHER" id="PTHR45832">
    <property type="entry name" value="SERINE/THREONINE-PROTEIN KINASE SAMKA-RELATED-RELATED"/>
    <property type="match status" value="1"/>
</dbReference>
<dbReference type="InterPro" id="IPR051931">
    <property type="entry name" value="PAK3-like"/>
</dbReference>
<gene>
    <name evidence="6" type="primary">Pak3_1</name>
    <name evidence="6" type="ORF">DAPCHR_R15327</name>
</gene>
<organism evidence="6 7">
    <name type="scientific">Daphoenositta chrysoptera</name>
    <name type="common">varied sittella</name>
    <dbReference type="NCBI Taxonomy" id="254528"/>
    <lineage>
        <taxon>Eukaryota</taxon>
        <taxon>Metazoa</taxon>
        <taxon>Chordata</taxon>
        <taxon>Craniata</taxon>
        <taxon>Vertebrata</taxon>
        <taxon>Euteleostomi</taxon>
        <taxon>Archelosauria</taxon>
        <taxon>Archosauria</taxon>
        <taxon>Dinosauria</taxon>
        <taxon>Saurischia</taxon>
        <taxon>Theropoda</taxon>
        <taxon>Coelurosauria</taxon>
        <taxon>Aves</taxon>
        <taxon>Neognathae</taxon>
        <taxon>Neoaves</taxon>
        <taxon>Telluraves</taxon>
        <taxon>Australaves</taxon>
        <taxon>Passeriformes</taxon>
        <taxon>Corvoidea</taxon>
        <taxon>Pachycephalidae</taxon>
        <taxon>Daphoenositta</taxon>
    </lineage>
</organism>
<dbReference type="EMBL" id="VZRO01000182">
    <property type="protein sequence ID" value="NWV44822.1"/>
    <property type="molecule type" value="Genomic_DNA"/>
</dbReference>
<dbReference type="GO" id="GO:0005524">
    <property type="term" value="F:ATP binding"/>
    <property type="evidence" value="ECO:0007669"/>
    <property type="project" value="UniProtKB-KW"/>
</dbReference>
<sequence length="52" mass="5763">GFGAVYKALDTSTGQQVAVKKMTLQEETSEELAVNEMVVMRDIRNPSIVTYL</sequence>
<evidence type="ECO:0000256" key="1">
    <source>
        <dbReference type="ARBA" id="ARBA00008874"/>
    </source>
</evidence>
<keyword evidence="4" id="KW-0067">ATP-binding</keyword>
<feature type="domain" description="Protein kinase" evidence="5">
    <location>
        <begin position="1"/>
        <end position="52"/>
    </location>
</feature>
<dbReference type="InterPro" id="IPR000719">
    <property type="entry name" value="Prot_kinase_dom"/>
</dbReference>
<evidence type="ECO:0000313" key="7">
    <source>
        <dbReference type="Proteomes" id="UP000557315"/>
    </source>
</evidence>
<comment type="similarity">
    <text evidence="1">Belongs to the protein kinase superfamily. STE Ser/Thr protein kinase family. STE20 subfamily.</text>
</comment>
<dbReference type="Pfam" id="PF00069">
    <property type="entry name" value="Pkinase"/>
    <property type="match status" value="1"/>
</dbReference>
<evidence type="ECO:0000256" key="4">
    <source>
        <dbReference type="ARBA" id="ARBA00022840"/>
    </source>
</evidence>
<evidence type="ECO:0000313" key="6">
    <source>
        <dbReference type="EMBL" id="NWV44822.1"/>
    </source>
</evidence>
<reference evidence="6 7" key="1">
    <citation type="submission" date="2019-09" db="EMBL/GenBank/DDBJ databases">
        <title>Bird 10,000 Genomes (B10K) Project - Family phase.</title>
        <authorList>
            <person name="Zhang G."/>
        </authorList>
    </citation>
    <scope>NUCLEOTIDE SEQUENCE [LARGE SCALE GENOMIC DNA]</scope>
    <source>
        <strain evidence="6">B10K-DU-029-47</strain>
        <tissue evidence="6">Heart</tissue>
    </source>
</reference>
<dbReference type="InterPro" id="IPR011009">
    <property type="entry name" value="Kinase-like_dom_sf"/>
</dbReference>
<dbReference type="Proteomes" id="UP000557315">
    <property type="component" value="Unassembled WGS sequence"/>
</dbReference>
<comment type="caution">
    <text evidence="6">The sequence shown here is derived from an EMBL/GenBank/DDBJ whole genome shotgun (WGS) entry which is preliminary data.</text>
</comment>